<dbReference type="PIR" id="F82825">
    <property type="entry name" value="F82825"/>
</dbReference>
<proteinExistence type="predicted"/>
<organism evidence="1 2">
    <name type="scientific">Xylella fastidiosa (strain 9a5c)</name>
    <dbReference type="NCBI Taxonomy" id="160492"/>
    <lineage>
        <taxon>Bacteria</taxon>
        <taxon>Pseudomonadati</taxon>
        <taxon>Pseudomonadota</taxon>
        <taxon>Gammaproteobacteria</taxon>
        <taxon>Lysobacterales</taxon>
        <taxon>Lysobacteraceae</taxon>
        <taxon>Xylella</taxon>
    </lineage>
</organism>
<dbReference type="Proteomes" id="UP000000812">
    <property type="component" value="Chromosome"/>
</dbReference>
<reference evidence="1 2" key="1">
    <citation type="journal article" date="2000" name="Nature">
        <title>The genome sequence of the plant pathogen Xylella fastidiosa.</title>
        <authorList>
            <person name="Simpson A.J."/>
            <person name="Reinach F.C."/>
            <person name="Arruda P."/>
            <person name="Abreu F.A."/>
            <person name="Acencio M."/>
            <person name="Alvarenga R."/>
            <person name="Alves L.M."/>
            <person name="Araya J.E."/>
            <person name="Baia G.S."/>
            <person name="Baptista C.S."/>
            <person name="Barros M.H."/>
            <person name="Bonaccorsi E.D."/>
            <person name="Bordin S."/>
            <person name="Bove J.M."/>
            <person name="Briones M.R."/>
            <person name="Bueno M.R."/>
            <person name="Camargo A.A."/>
            <person name="Camargo L.E."/>
            <person name="Carraro D.M."/>
            <person name="Carrer H."/>
            <person name="Colauto N.B."/>
            <person name="Colombo C."/>
            <person name="Costa F.F."/>
            <person name="Costa M.C."/>
            <person name="Costa-Neto C.M."/>
            <person name="Coutinho L.L."/>
            <person name="Cristofani M."/>
            <person name="Dias-Neto E."/>
            <person name="Docena C."/>
            <person name="El-Dorry H."/>
            <person name="Facincani A.P."/>
            <person name="Ferreira A.J."/>
            <person name="Ferreira V.C."/>
            <person name="Ferro J.A."/>
            <person name="Fraga J.S."/>
            <person name="Franca S.C."/>
            <person name="Franco M.C."/>
            <person name="Frohme M."/>
            <person name="Furlan L.R."/>
            <person name="Garnier M."/>
            <person name="Goldman G.H."/>
            <person name="Goldman M.H."/>
            <person name="Gomes S.L."/>
            <person name="Gruber A."/>
            <person name="Ho P.L."/>
            <person name="Hoheisel J.D."/>
            <person name="Junqueira M.L."/>
            <person name="Kemper E.L."/>
            <person name="Kitajima J.P."/>
            <person name="Krieger J.E."/>
            <person name="Kuramae E.E."/>
            <person name="Laigret F."/>
            <person name="Lambais M.R."/>
            <person name="Leite L.C."/>
            <person name="Lemos E.G."/>
            <person name="Lemos M.V."/>
            <person name="Lopes S.A."/>
            <person name="Lopes C.R."/>
            <person name="Machado J.A."/>
            <person name="Machado M.A."/>
            <person name="Madeira A.M."/>
            <person name="Madeira H.M."/>
            <person name="Marino C.L."/>
            <person name="Marques M.V."/>
            <person name="Martins E.A."/>
            <person name="Martins E.M."/>
            <person name="Matsukuma A.Y."/>
            <person name="Menck C.F."/>
            <person name="Miracca E.C."/>
            <person name="Miyaki C.Y."/>
            <person name="Monteriro-Vitorello C.B."/>
            <person name="Moon D.H."/>
            <person name="Nagai M.A."/>
            <person name="Nascimento A.L."/>
            <person name="Netto L.E."/>
            <person name="Nhani A.Jr."/>
            <person name="Nobrega F.G."/>
            <person name="Nunes L.R."/>
            <person name="Oliveira M.A."/>
            <person name="de Oliveira M.C."/>
            <person name="de Oliveira R.C."/>
            <person name="Palmieri D.A."/>
            <person name="Paris A."/>
            <person name="Peixoto B.R."/>
            <person name="Pereira G.A."/>
            <person name="Pereira H.A.Jr."/>
            <person name="Pesquero J.B."/>
            <person name="Quaggio R.B."/>
            <person name="Roberto P.G."/>
            <person name="Rodrigues V."/>
            <person name="de M Rosa A.J."/>
            <person name="de Rosa V.E.Jr."/>
            <person name="de Sa R.G."/>
            <person name="Santelli R.V."/>
            <person name="Sawasaki H.E."/>
            <person name="da Silva A.C."/>
            <person name="da Silva A.M."/>
            <person name="da Silva F.R."/>
            <person name="da Silva W.A.Jr."/>
            <person name="da Silveira J.F."/>
            <person name="Silvestri M.L."/>
            <person name="Siqueira W.J."/>
            <person name="de Souza A.A."/>
            <person name="de Souza A.P."/>
            <person name="Terenzi M.F."/>
            <person name="Truffi D."/>
            <person name="Tsai S.M."/>
            <person name="Tsuhako M.H."/>
            <person name="Vallada H."/>
            <person name="Van Sluys M.A."/>
            <person name="Verjovski-Almeida S."/>
            <person name="Vettore A.L."/>
            <person name="Zago M.A."/>
            <person name="Zatz M."/>
            <person name="Meidanis J."/>
            <person name="Setubal J.C."/>
        </authorList>
    </citation>
    <scope>NUCLEOTIDE SEQUENCE [LARGE SCALE GENOMIC DNA]</scope>
    <source>
        <strain evidence="1 2">9a5c</strain>
    </source>
</reference>
<accession>Q9PGL9</accession>
<gene>
    <name evidence="1" type="ordered locus">XF_0279</name>
</gene>
<dbReference type="EMBL" id="AE003849">
    <property type="protein sequence ID" value="AAF83092.1"/>
    <property type="molecule type" value="Genomic_DNA"/>
</dbReference>
<evidence type="ECO:0000313" key="2">
    <source>
        <dbReference type="Proteomes" id="UP000000812"/>
    </source>
</evidence>
<dbReference type="KEGG" id="xfa:XF_0279"/>
<protein>
    <submittedName>
        <fullName evidence="1">Uncharacterized protein</fullName>
    </submittedName>
</protein>
<dbReference type="HOGENOM" id="CLU_202000_0_0_6"/>
<sequence>MHSSHAAAKTVYERAAMSALVGVSQQQIRTLCIGDCGASVSWAVAGCSRILMNERWLAPFGAVWLGPSVAYL</sequence>
<dbReference type="AlphaFoldDB" id="Q9PGL9"/>
<name>Q9PGL9_XYLFA</name>
<evidence type="ECO:0000313" key="1">
    <source>
        <dbReference type="EMBL" id="AAF83092.1"/>
    </source>
</evidence>